<comment type="caution">
    <text evidence="2">The sequence shown here is derived from an EMBL/GenBank/DDBJ whole genome shotgun (WGS) entry which is preliminary data.</text>
</comment>
<dbReference type="RefSeq" id="WP_183294554.1">
    <property type="nucleotide sequence ID" value="NZ_JACHVX010000001.1"/>
</dbReference>
<gene>
    <name evidence="2" type="ORF">FHR80_000450</name>
</gene>
<feature type="region of interest" description="Disordered" evidence="1">
    <location>
        <begin position="89"/>
        <end position="126"/>
    </location>
</feature>
<feature type="region of interest" description="Disordered" evidence="1">
    <location>
        <begin position="213"/>
        <end position="232"/>
    </location>
</feature>
<reference evidence="2 3" key="1">
    <citation type="submission" date="2020-08" db="EMBL/GenBank/DDBJ databases">
        <title>The Agave Microbiome: Exploring the role of microbial communities in plant adaptations to desert environments.</title>
        <authorList>
            <person name="Partida-Martinez L.P."/>
        </authorList>
    </citation>
    <scope>NUCLEOTIDE SEQUENCE [LARGE SCALE GENOMIC DNA]</scope>
    <source>
        <strain evidence="2 3">RAS26</strain>
    </source>
</reference>
<reference evidence="2 3" key="2">
    <citation type="submission" date="2020-08" db="EMBL/GenBank/DDBJ databases">
        <authorList>
            <person name="Partida-Martinez L."/>
            <person name="Huntemann M."/>
            <person name="Clum A."/>
            <person name="Wang J."/>
            <person name="Palaniappan K."/>
            <person name="Ritter S."/>
            <person name="Chen I.-M."/>
            <person name="Stamatis D."/>
            <person name="Reddy T."/>
            <person name="O'Malley R."/>
            <person name="Daum C."/>
            <person name="Shapiro N."/>
            <person name="Ivanova N."/>
            <person name="Kyrpides N."/>
            <person name="Woyke T."/>
        </authorList>
    </citation>
    <scope>NUCLEOTIDE SEQUENCE [LARGE SCALE GENOMIC DNA]</scope>
    <source>
        <strain evidence="2 3">RAS26</strain>
    </source>
</reference>
<dbReference type="AlphaFoldDB" id="A0A7W4UC90"/>
<dbReference type="PANTHER" id="PTHR34547:SF1">
    <property type="entry name" value="YACP-LIKE NYN DOMAIN PROTEIN"/>
    <property type="match status" value="1"/>
</dbReference>
<dbReference type="PANTHER" id="PTHR34547">
    <property type="entry name" value="YACP-LIKE NYN DOMAIN PROTEIN"/>
    <property type="match status" value="1"/>
</dbReference>
<protein>
    <submittedName>
        <fullName evidence="2">Putative RNA-binding protein with PIN domain</fullName>
    </submittedName>
</protein>
<proteinExistence type="predicted"/>
<evidence type="ECO:0000256" key="1">
    <source>
        <dbReference type="SAM" id="MobiDB-lite"/>
    </source>
</evidence>
<dbReference type="Proteomes" id="UP000518206">
    <property type="component" value="Unassembled WGS sequence"/>
</dbReference>
<dbReference type="Pfam" id="PF05991">
    <property type="entry name" value="NYN_YacP"/>
    <property type="match status" value="1"/>
</dbReference>
<evidence type="ECO:0000313" key="3">
    <source>
        <dbReference type="Proteomes" id="UP000518206"/>
    </source>
</evidence>
<evidence type="ECO:0000313" key="2">
    <source>
        <dbReference type="EMBL" id="MBB2921556.1"/>
    </source>
</evidence>
<accession>A0A7W4UC90</accession>
<feature type="compositionally biased region" description="Low complexity" evidence="1">
    <location>
        <begin position="103"/>
        <end position="114"/>
    </location>
</feature>
<name>A0A7W4UC90_9CELL</name>
<organism evidence="2 3">
    <name type="scientific">Cellulomonas cellasea</name>
    <dbReference type="NCBI Taxonomy" id="43670"/>
    <lineage>
        <taxon>Bacteria</taxon>
        <taxon>Bacillati</taxon>
        <taxon>Actinomycetota</taxon>
        <taxon>Actinomycetes</taxon>
        <taxon>Micrococcales</taxon>
        <taxon>Cellulomonadaceae</taxon>
        <taxon>Cellulomonas</taxon>
    </lineage>
</organism>
<sequence>MADDAPGQPGPAVPDAVRAVLVRLAAEVLSTVEPADVPATLRQVQRFAPRRRASAGALPLWSALESDAAFRARVARVWAGARPDVAARLGRGSPLEQGDDGVPAEAGSAASSPGAEPPAPTGDATGAHVAAAPLDVAVGAWLLRPAGWADVVAEAAGELAGEPAGGDPEGALAGALDALRQAEDRATVLTAQLGEARARAGRAEEDAAALRREQRRLRSDADRARSEARRAATEAEDVLARATAARAAADEALETAHALRRTAEAERAQVRQEARVARDLAGVRVRLLLDTLVDAGQGLRAELALPPVGDRPADLVGTPAPAPAERATSRGRAASDPALLDELLALPHAHLVVDGYNVSKAAWPSLSLAEQRRRLVDALANVAGRTGAEITCCFDGQEGPRPSGGGTRGVRVLFSVGEIADDLIRRLVGAEPRGRVVVVVTSDRQVADDVEAAGARVVPSATLVARVARL</sequence>
<dbReference type="InterPro" id="IPR010298">
    <property type="entry name" value="YacP-like"/>
</dbReference>
<dbReference type="EMBL" id="JACHVX010000001">
    <property type="protein sequence ID" value="MBB2921556.1"/>
    <property type="molecule type" value="Genomic_DNA"/>
</dbReference>